<dbReference type="InterPro" id="IPR011009">
    <property type="entry name" value="Kinase-like_dom_sf"/>
</dbReference>
<feature type="domain" description="Protein kinase" evidence="11">
    <location>
        <begin position="344"/>
        <end position="604"/>
    </location>
</feature>
<feature type="region of interest" description="Disordered" evidence="10">
    <location>
        <begin position="59"/>
        <end position="121"/>
    </location>
</feature>
<dbReference type="GO" id="GO:0004674">
    <property type="term" value="F:protein serine/threonine kinase activity"/>
    <property type="evidence" value="ECO:0007669"/>
    <property type="project" value="UniProtKB-KW"/>
</dbReference>
<reference evidence="12 13" key="1">
    <citation type="submission" date="2023-10" db="EMBL/GenBank/DDBJ databases">
        <title>Chromosome-scale genome assembly provides insights into flower coloration mechanisms of Canna indica.</title>
        <authorList>
            <person name="Li C."/>
        </authorList>
    </citation>
    <scope>NUCLEOTIDE SEQUENCE [LARGE SCALE GENOMIC DNA]</scope>
    <source>
        <tissue evidence="12">Flower</tissue>
    </source>
</reference>
<evidence type="ECO:0000256" key="3">
    <source>
        <dbReference type="ARBA" id="ARBA00022527"/>
    </source>
</evidence>
<gene>
    <name evidence="12" type="ORF">Cni_G21159</name>
</gene>
<evidence type="ECO:0000256" key="9">
    <source>
        <dbReference type="ARBA" id="ARBA00048679"/>
    </source>
</evidence>
<dbReference type="AlphaFoldDB" id="A0AAQ3KV99"/>
<evidence type="ECO:0000256" key="1">
    <source>
        <dbReference type="ARBA" id="ARBA00010507"/>
    </source>
</evidence>
<dbReference type="PROSITE" id="PS00108">
    <property type="entry name" value="PROTEIN_KINASE_ST"/>
    <property type="match status" value="1"/>
</dbReference>
<keyword evidence="6 12" id="KW-0418">Kinase</keyword>
<evidence type="ECO:0000256" key="10">
    <source>
        <dbReference type="SAM" id="MobiDB-lite"/>
    </source>
</evidence>
<feature type="compositionally biased region" description="Polar residues" evidence="10">
    <location>
        <begin position="93"/>
        <end position="105"/>
    </location>
</feature>
<comment type="similarity">
    <text evidence="1">Belongs to the protein kinase superfamily. TKL Ser/Thr protein kinase family. RAF subfamily.</text>
</comment>
<dbReference type="EMBL" id="CP136895">
    <property type="protein sequence ID" value="WOL12392.1"/>
    <property type="molecule type" value="Genomic_DNA"/>
</dbReference>
<keyword evidence="7" id="KW-0067">ATP-binding</keyword>
<evidence type="ECO:0000313" key="13">
    <source>
        <dbReference type="Proteomes" id="UP001327560"/>
    </source>
</evidence>
<protein>
    <recommendedName>
        <fullName evidence="2">non-specific serine/threonine protein kinase</fullName>
        <ecNumber evidence="2">2.7.11.1</ecNumber>
    </recommendedName>
</protein>
<keyword evidence="4" id="KW-0808">Transferase</keyword>
<keyword evidence="5" id="KW-0547">Nucleotide-binding</keyword>
<feature type="region of interest" description="Disordered" evidence="10">
    <location>
        <begin position="215"/>
        <end position="234"/>
    </location>
</feature>
<dbReference type="EC" id="2.7.11.1" evidence="2"/>
<keyword evidence="3" id="KW-0723">Serine/threonine-protein kinase</keyword>
<evidence type="ECO:0000259" key="11">
    <source>
        <dbReference type="PROSITE" id="PS50011"/>
    </source>
</evidence>
<dbReference type="InterPro" id="IPR008271">
    <property type="entry name" value="Ser/Thr_kinase_AS"/>
</dbReference>
<dbReference type="Gene3D" id="1.10.510.10">
    <property type="entry name" value="Transferase(Phosphotransferase) domain 1"/>
    <property type="match status" value="1"/>
</dbReference>
<evidence type="ECO:0000256" key="8">
    <source>
        <dbReference type="ARBA" id="ARBA00047899"/>
    </source>
</evidence>
<feature type="compositionally biased region" description="Low complexity" evidence="10">
    <location>
        <begin position="70"/>
        <end position="80"/>
    </location>
</feature>
<dbReference type="FunFam" id="3.30.200.20:FF:000060">
    <property type="entry name" value="Serine/threonine-protein kinase isoform 1"/>
    <property type="match status" value="1"/>
</dbReference>
<dbReference type="InterPro" id="IPR000719">
    <property type="entry name" value="Prot_kinase_dom"/>
</dbReference>
<dbReference type="Proteomes" id="UP001327560">
    <property type="component" value="Chromosome 6"/>
</dbReference>
<accession>A0AAQ3KV99</accession>
<dbReference type="CDD" id="cd13999">
    <property type="entry name" value="STKc_MAP3K-like"/>
    <property type="match status" value="1"/>
</dbReference>
<dbReference type="SUPFAM" id="SSF56112">
    <property type="entry name" value="Protein kinase-like (PK-like)"/>
    <property type="match status" value="1"/>
</dbReference>
<sequence>MEEEGNSWVMRAKFSHTICHRLDAAKLPSIPLLVKSDSSLELKARRNLSASKLTSISLPRDQDATPKATSSIVHSTSSPSLQFLQDSHHGSKTNKSSSEIPTSLHSEQETREGVTSSLAGFSTRKKNDKNLRLSSTALSDFSFHPDRDIALSDFSFHPDRDIALSVFSFHPDRETKVSPKNLSLGSPALSSQHNQDPTLKKRGSNSSWNTVSKLSVNTQLESNRNGRSFKLKQRSASPLPTIVLSDVFQEAKADEKRFSTPPPRRRGADKNVFSKLFSREGHHHPTLHSPIAETKTLHHFSLKKPLDKHKSQKEGSWGRYFEHGEGKVNAVETHEEWMVDLSQLYLGLRFASGAHSKLYHGIYKDQAVAVKMIRQPDDDENGQLAARLEKQFTREVTLLSHLYHRNVIKLIAACKQPPVFCIITEYLSGGSLRAFLHKLEHKYLPLEKLVAIALGIARGMEYIHSQGVIHRDLKPENILFDQDFCVKIVDFGIACEEAYCDTLAEDPGTFRWMAPEMIKHKPYGHKVDVYSFGLVLWEMTTGRIPYEEKTPIQAAFAVVNKNLRPVIPPECPAALGALIEQCWSLQPDKRLDFWQIVKVLEQFESALTQNGTLDSVANMICQDHKNRFLHWIQKIKPTPADGSGPTIPKFSHSMPKLL</sequence>
<proteinExistence type="inferred from homology"/>
<feature type="region of interest" description="Disordered" evidence="10">
    <location>
        <begin position="639"/>
        <end position="658"/>
    </location>
</feature>
<dbReference type="InterPro" id="IPR001245">
    <property type="entry name" value="Ser-Thr/Tyr_kinase_cat_dom"/>
</dbReference>
<evidence type="ECO:0000256" key="5">
    <source>
        <dbReference type="ARBA" id="ARBA00022741"/>
    </source>
</evidence>
<evidence type="ECO:0000256" key="7">
    <source>
        <dbReference type="ARBA" id="ARBA00022840"/>
    </source>
</evidence>
<feature type="compositionally biased region" description="Polar residues" evidence="10">
    <location>
        <begin position="215"/>
        <end position="226"/>
    </location>
</feature>
<feature type="compositionally biased region" description="Polar residues" evidence="10">
    <location>
        <begin position="178"/>
        <end position="197"/>
    </location>
</feature>
<evidence type="ECO:0000256" key="4">
    <source>
        <dbReference type="ARBA" id="ARBA00022679"/>
    </source>
</evidence>
<dbReference type="SMART" id="SM00220">
    <property type="entry name" value="S_TKc"/>
    <property type="match status" value="1"/>
</dbReference>
<dbReference type="PANTHER" id="PTHR44329:SF73">
    <property type="entry name" value="OS01G0201200 PROTEIN"/>
    <property type="match status" value="1"/>
</dbReference>
<dbReference type="Gene3D" id="3.30.200.20">
    <property type="entry name" value="Phosphorylase Kinase, domain 1"/>
    <property type="match status" value="1"/>
</dbReference>
<keyword evidence="13" id="KW-1185">Reference proteome</keyword>
<evidence type="ECO:0000256" key="6">
    <source>
        <dbReference type="ARBA" id="ARBA00022777"/>
    </source>
</evidence>
<comment type="catalytic activity">
    <reaction evidence="9">
        <text>L-seryl-[protein] + ATP = O-phospho-L-seryl-[protein] + ADP + H(+)</text>
        <dbReference type="Rhea" id="RHEA:17989"/>
        <dbReference type="Rhea" id="RHEA-COMP:9863"/>
        <dbReference type="Rhea" id="RHEA-COMP:11604"/>
        <dbReference type="ChEBI" id="CHEBI:15378"/>
        <dbReference type="ChEBI" id="CHEBI:29999"/>
        <dbReference type="ChEBI" id="CHEBI:30616"/>
        <dbReference type="ChEBI" id="CHEBI:83421"/>
        <dbReference type="ChEBI" id="CHEBI:456216"/>
        <dbReference type="EC" id="2.7.11.1"/>
    </reaction>
</comment>
<dbReference type="PRINTS" id="PR00109">
    <property type="entry name" value="TYRKINASE"/>
</dbReference>
<dbReference type="PROSITE" id="PS50011">
    <property type="entry name" value="PROTEIN_KINASE_DOM"/>
    <property type="match status" value="1"/>
</dbReference>
<dbReference type="Pfam" id="PF07714">
    <property type="entry name" value="PK_Tyr_Ser-Thr"/>
    <property type="match status" value="1"/>
</dbReference>
<feature type="region of interest" description="Disordered" evidence="10">
    <location>
        <begin position="175"/>
        <end position="210"/>
    </location>
</feature>
<name>A0AAQ3KV99_9LILI</name>
<dbReference type="PANTHER" id="PTHR44329">
    <property type="entry name" value="SERINE/THREONINE-PROTEIN KINASE TNNI3K-RELATED"/>
    <property type="match status" value="1"/>
</dbReference>
<dbReference type="GO" id="GO:0005524">
    <property type="term" value="F:ATP binding"/>
    <property type="evidence" value="ECO:0007669"/>
    <property type="project" value="UniProtKB-KW"/>
</dbReference>
<dbReference type="InterPro" id="IPR051681">
    <property type="entry name" value="Ser/Thr_Kinases-Pseudokinases"/>
</dbReference>
<evidence type="ECO:0000313" key="12">
    <source>
        <dbReference type="EMBL" id="WOL12392.1"/>
    </source>
</evidence>
<organism evidence="12 13">
    <name type="scientific">Canna indica</name>
    <name type="common">Indian-shot</name>
    <dbReference type="NCBI Taxonomy" id="4628"/>
    <lineage>
        <taxon>Eukaryota</taxon>
        <taxon>Viridiplantae</taxon>
        <taxon>Streptophyta</taxon>
        <taxon>Embryophyta</taxon>
        <taxon>Tracheophyta</taxon>
        <taxon>Spermatophyta</taxon>
        <taxon>Magnoliopsida</taxon>
        <taxon>Liliopsida</taxon>
        <taxon>Zingiberales</taxon>
        <taxon>Cannaceae</taxon>
        <taxon>Canna</taxon>
    </lineage>
</organism>
<evidence type="ECO:0000256" key="2">
    <source>
        <dbReference type="ARBA" id="ARBA00012513"/>
    </source>
</evidence>
<comment type="catalytic activity">
    <reaction evidence="8">
        <text>L-threonyl-[protein] + ATP = O-phospho-L-threonyl-[protein] + ADP + H(+)</text>
        <dbReference type="Rhea" id="RHEA:46608"/>
        <dbReference type="Rhea" id="RHEA-COMP:11060"/>
        <dbReference type="Rhea" id="RHEA-COMP:11605"/>
        <dbReference type="ChEBI" id="CHEBI:15378"/>
        <dbReference type="ChEBI" id="CHEBI:30013"/>
        <dbReference type="ChEBI" id="CHEBI:30616"/>
        <dbReference type="ChEBI" id="CHEBI:61977"/>
        <dbReference type="ChEBI" id="CHEBI:456216"/>
        <dbReference type="EC" id="2.7.11.1"/>
    </reaction>
</comment>